<proteinExistence type="predicted"/>
<comment type="caution">
    <text evidence="1">The sequence shown here is derived from an EMBL/GenBank/DDBJ whole genome shotgun (WGS) entry which is preliminary data.</text>
</comment>
<dbReference type="AlphaFoldDB" id="A0A8T0TDN1"/>
<keyword evidence="2" id="KW-1185">Reference proteome</keyword>
<organism evidence="1 2">
    <name type="scientific">Panicum virgatum</name>
    <name type="common">Blackwell switchgrass</name>
    <dbReference type="NCBI Taxonomy" id="38727"/>
    <lineage>
        <taxon>Eukaryota</taxon>
        <taxon>Viridiplantae</taxon>
        <taxon>Streptophyta</taxon>
        <taxon>Embryophyta</taxon>
        <taxon>Tracheophyta</taxon>
        <taxon>Spermatophyta</taxon>
        <taxon>Magnoliopsida</taxon>
        <taxon>Liliopsida</taxon>
        <taxon>Poales</taxon>
        <taxon>Poaceae</taxon>
        <taxon>PACMAD clade</taxon>
        <taxon>Panicoideae</taxon>
        <taxon>Panicodae</taxon>
        <taxon>Paniceae</taxon>
        <taxon>Panicinae</taxon>
        <taxon>Panicum</taxon>
        <taxon>Panicum sect. Hiantes</taxon>
    </lineage>
</organism>
<gene>
    <name evidence="1" type="ORF">PVAP13_4NG179600</name>
</gene>
<evidence type="ECO:0000313" key="2">
    <source>
        <dbReference type="Proteomes" id="UP000823388"/>
    </source>
</evidence>
<dbReference type="EMBL" id="CM029044">
    <property type="protein sequence ID" value="KAG2607265.1"/>
    <property type="molecule type" value="Genomic_DNA"/>
</dbReference>
<protein>
    <submittedName>
        <fullName evidence="1">Uncharacterized protein</fullName>
    </submittedName>
</protein>
<accession>A0A8T0TDN1</accession>
<reference evidence="1" key="1">
    <citation type="submission" date="2020-05" db="EMBL/GenBank/DDBJ databases">
        <title>WGS assembly of Panicum virgatum.</title>
        <authorList>
            <person name="Lovell J.T."/>
            <person name="Jenkins J."/>
            <person name="Shu S."/>
            <person name="Juenger T.E."/>
            <person name="Schmutz J."/>
        </authorList>
    </citation>
    <scope>NUCLEOTIDE SEQUENCE</scope>
    <source>
        <strain evidence="1">AP13</strain>
    </source>
</reference>
<dbReference type="Proteomes" id="UP000823388">
    <property type="component" value="Chromosome 4N"/>
</dbReference>
<evidence type="ECO:0000313" key="1">
    <source>
        <dbReference type="EMBL" id="KAG2607265.1"/>
    </source>
</evidence>
<name>A0A8T0TDN1_PANVG</name>
<sequence length="140" mass="16652">MVTDRGGWMSSTLVWCVGVMSPQERRLGRSLPSQHRHGGLMHESGARYGEFSRRGCCGALELDETTWRCKPQRSPPDDKARWWRKKIPFKRKWKREGHLLKNGMFEFERMERMFEFDCNLQVINRKQPEKVKRGGSRKRQ</sequence>